<dbReference type="AlphaFoldDB" id="A0A2T0Q4L8"/>
<comment type="caution">
    <text evidence="2">The sequence shown here is derived from an EMBL/GenBank/DDBJ whole genome shotgun (WGS) entry which is preliminary data.</text>
</comment>
<gene>
    <name evidence="2" type="ORF">CLV72_104334</name>
</gene>
<protein>
    <submittedName>
        <fullName evidence="2">Pimeloyl-ACP methyl ester carboxylesterase</fullName>
    </submittedName>
</protein>
<sequence length="246" mass="26039">MAAPATFVLVPGAWLGAWAWREVAAELRAAGHTVYPLSLTGLGERAAEAGPGADLETHIADITGLLEKEDLREAVLVGHSYGAFPVTGAADRAHERLSHVVYLDAAPAPDGMRVVDLFDPDTAAAMEATAAANGGTLPMPSWEQVGKDSSLTGLGEAERAAIRREAVPHPYASYLQPLRLSHAEPPGVRRGLVVCDDVRQLLAADIPMLAHLKGPEWPRRDIDTGHWPMFSRPAETAAALADLAAS</sequence>
<proteinExistence type="predicted"/>
<dbReference type="PANTHER" id="PTHR37017:SF11">
    <property type="entry name" value="ESTERASE_LIPASE_THIOESTERASE DOMAIN-CONTAINING PROTEIN"/>
    <property type="match status" value="1"/>
</dbReference>
<evidence type="ECO:0000259" key="1">
    <source>
        <dbReference type="Pfam" id="PF12697"/>
    </source>
</evidence>
<keyword evidence="3" id="KW-1185">Reference proteome</keyword>
<dbReference type="Proteomes" id="UP000237846">
    <property type="component" value="Unassembled WGS sequence"/>
</dbReference>
<feature type="domain" description="AB hydrolase-1" evidence="1">
    <location>
        <begin position="7"/>
        <end position="239"/>
    </location>
</feature>
<dbReference type="SUPFAM" id="SSF53474">
    <property type="entry name" value="alpha/beta-Hydrolases"/>
    <property type="match status" value="1"/>
</dbReference>
<evidence type="ECO:0000313" key="2">
    <source>
        <dbReference type="EMBL" id="PRX98755.1"/>
    </source>
</evidence>
<organism evidence="2 3">
    <name type="scientific">Allonocardiopsis opalescens</name>
    <dbReference type="NCBI Taxonomy" id="1144618"/>
    <lineage>
        <taxon>Bacteria</taxon>
        <taxon>Bacillati</taxon>
        <taxon>Actinomycetota</taxon>
        <taxon>Actinomycetes</taxon>
        <taxon>Streptosporangiales</taxon>
        <taxon>Allonocardiopsis</taxon>
    </lineage>
</organism>
<name>A0A2T0Q4L8_9ACTN</name>
<dbReference type="Pfam" id="PF12697">
    <property type="entry name" value="Abhydrolase_6"/>
    <property type="match status" value="1"/>
</dbReference>
<reference evidence="2 3" key="1">
    <citation type="submission" date="2018-03" db="EMBL/GenBank/DDBJ databases">
        <title>Genomic Encyclopedia of Archaeal and Bacterial Type Strains, Phase II (KMG-II): from individual species to whole genera.</title>
        <authorList>
            <person name="Goeker M."/>
        </authorList>
    </citation>
    <scope>NUCLEOTIDE SEQUENCE [LARGE SCALE GENOMIC DNA]</scope>
    <source>
        <strain evidence="2 3">DSM 45601</strain>
    </source>
</reference>
<dbReference type="InterPro" id="IPR052897">
    <property type="entry name" value="Sec-Metab_Biosynth_Hydrolase"/>
</dbReference>
<evidence type="ECO:0000313" key="3">
    <source>
        <dbReference type="Proteomes" id="UP000237846"/>
    </source>
</evidence>
<dbReference type="OrthoDB" id="9773549at2"/>
<dbReference type="InterPro" id="IPR000073">
    <property type="entry name" value="AB_hydrolase_1"/>
</dbReference>
<dbReference type="EMBL" id="PVZC01000004">
    <property type="protein sequence ID" value="PRX98755.1"/>
    <property type="molecule type" value="Genomic_DNA"/>
</dbReference>
<dbReference type="PANTHER" id="PTHR37017">
    <property type="entry name" value="AB HYDROLASE-1 DOMAIN-CONTAINING PROTEIN-RELATED"/>
    <property type="match status" value="1"/>
</dbReference>
<dbReference type="InterPro" id="IPR029058">
    <property type="entry name" value="AB_hydrolase_fold"/>
</dbReference>
<accession>A0A2T0Q4L8</accession>
<dbReference type="Gene3D" id="3.40.50.1820">
    <property type="entry name" value="alpha/beta hydrolase"/>
    <property type="match status" value="1"/>
</dbReference>
<dbReference type="RefSeq" id="WP_106246190.1">
    <property type="nucleotide sequence ID" value="NZ_PVZC01000004.1"/>
</dbReference>
<dbReference type="GO" id="GO:0003824">
    <property type="term" value="F:catalytic activity"/>
    <property type="evidence" value="ECO:0007669"/>
    <property type="project" value="UniProtKB-ARBA"/>
</dbReference>